<gene>
    <name evidence="2" type="ORF">PPACK8108_LOCUS17063</name>
</gene>
<evidence type="ECO:0000256" key="1">
    <source>
        <dbReference type="SAM" id="MobiDB-lite"/>
    </source>
</evidence>
<evidence type="ECO:0000313" key="3">
    <source>
        <dbReference type="Proteomes" id="UP001153365"/>
    </source>
</evidence>
<keyword evidence="3" id="KW-1185">Reference proteome</keyword>
<comment type="caution">
    <text evidence="2">The sequence shown here is derived from an EMBL/GenBank/DDBJ whole genome shotgun (WGS) entry which is preliminary data.</text>
</comment>
<protein>
    <submittedName>
        <fullName evidence="2">Uncharacterized protein</fullName>
    </submittedName>
</protein>
<organism evidence="2 3">
    <name type="scientific">Phakopsora pachyrhizi</name>
    <name type="common">Asian soybean rust disease fungus</name>
    <dbReference type="NCBI Taxonomy" id="170000"/>
    <lineage>
        <taxon>Eukaryota</taxon>
        <taxon>Fungi</taxon>
        <taxon>Dikarya</taxon>
        <taxon>Basidiomycota</taxon>
        <taxon>Pucciniomycotina</taxon>
        <taxon>Pucciniomycetes</taxon>
        <taxon>Pucciniales</taxon>
        <taxon>Phakopsoraceae</taxon>
        <taxon>Phakopsora</taxon>
    </lineage>
</organism>
<feature type="region of interest" description="Disordered" evidence="1">
    <location>
        <begin position="1"/>
        <end position="59"/>
    </location>
</feature>
<dbReference type="AlphaFoldDB" id="A0AAV0BB13"/>
<dbReference type="EMBL" id="CALTRL010004731">
    <property type="protein sequence ID" value="CAH7683501.1"/>
    <property type="molecule type" value="Genomic_DNA"/>
</dbReference>
<sequence length="59" mass="5938">MASDFSRWAMGMEMEGGGERGEGAGAGRAGIVLVLPGKQGESRGPGDCKQSPGTLGDRA</sequence>
<accession>A0AAV0BB13</accession>
<dbReference type="Proteomes" id="UP001153365">
    <property type="component" value="Unassembled WGS sequence"/>
</dbReference>
<name>A0AAV0BB13_PHAPC</name>
<reference evidence="2" key="1">
    <citation type="submission" date="2022-06" db="EMBL/GenBank/DDBJ databases">
        <authorList>
            <consortium name="SYNGENTA / RWTH Aachen University"/>
        </authorList>
    </citation>
    <scope>NUCLEOTIDE SEQUENCE</scope>
</reference>
<proteinExistence type="predicted"/>
<evidence type="ECO:0000313" key="2">
    <source>
        <dbReference type="EMBL" id="CAH7683501.1"/>
    </source>
</evidence>